<keyword evidence="2" id="KW-1185">Reference proteome</keyword>
<accession>A0ACD3AW75</accession>
<dbReference type="EMBL" id="ML208316">
    <property type="protein sequence ID" value="TFK70253.1"/>
    <property type="molecule type" value="Genomic_DNA"/>
</dbReference>
<protein>
    <submittedName>
        <fullName evidence="1">Uncharacterized protein</fullName>
    </submittedName>
</protein>
<gene>
    <name evidence="1" type="ORF">BDN72DRAFT_958969</name>
</gene>
<dbReference type="Proteomes" id="UP000308600">
    <property type="component" value="Unassembled WGS sequence"/>
</dbReference>
<name>A0ACD3AW75_9AGAR</name>
<proteinExistence type="predicted"/>
<sequence length="587" mass="66347">MTTNICCYVLADGLKLLLPSIFLDSTRNTYDLRASIKSTTAPALDYLPASSLVIYKLKKPIPLSGPQNFHSAVAALFPGGEEASGDDLEKLDWAKLSNVFPDLPLGDEIHIVVREPEAPLPTPSLSLKRKRDDPVDISRQLFDLWATPAIQDLPLLKEYLEKPLCDNWKIPLSRFKWEKLLLERAELPNDECYDRDLQLLFRPSEDETADAIWYLLREVITNGPLDPNGTEKSLHEFWDSNILKILVRCLPASSFRGDRDSGLMQLDLGVLLAGVCVFRGEEKRKRFTGKHPRLTLQEKTRWVYDPAPYVLAYHAVGVNITIAAIVPQEGQPHEVRDIITADLSSRRERIKNAIRMIKLCSILQGLQQEIGEPRDATMFLQIRDGNKFIEFGLSQVRKTYGIEDEDAGKESVVHLQAVYSSLVSKGVPNIDRLEKAEIMHPKRGSYVDLEPIGLRTGPESPFDVRNAVVCVLEALKVSHADPPIYHRDIRWPNVMQDREDLSKWFLIDWEDASFAPTKAAKRLNPNEHSPKVFEDNHGGEVDIWGAGWLLVTAPIRDPALRALGKRMMDGHILNAEKGLKEIHDITF</sequence>
<evidence type="ECO:0000313" key="2">
    <source>
        <dbReference type="Proteomes" id="UP000308600"/>
    </source>
</evidence>
<evidence type="ECO:0000313" key="1">
    <source>
        <dbReference type="EMBL" id="TFK70253.1"/>
    </source>
</evidence>
<organism evidence="1 2">
    <name type="scientific">Pluteus cervinus</name>
    <dbReference type="NCBI Taxonomy" id="181527"/>
    <lineage>
        <taxon>Eukaryota</taxon>
        <taxon>Fungi</taxon>
        <taxon>Dikarya</taxon>
        <taxon>Basidiomycota</taxon>
        <taxon>Agaricomycotina</taxon>
        <taxon>Agaricomycetes</taxon>
        <taxon>Agaricomycetidae</taxon>
        <taxon>Agaricales</taxon>
        <taxon>Pluteineae</taxon>
        <taxon>Pluteaceae</taxon>
        <taxon>Pluteus</taxon>
    </lineage>
</organism>
<reference evidence="1 2" key="1">
    <citation type="journal article" date="2019" name="Nat. Ecol. Evol.">
        <title>Megaphylogeny resolves global patterns of mushroom evolution.</title>
        <authorList>
            <person name="Varga T."/>
            <person name="Krizsan K."/>
            <person name="Foldi C."/>
            <person name="Dima B."/>
            <person name="Sanchez-Garcia M."/>
            <person name="Sanchez-Ramirez S."/>
            <person name="Szollosi G.J."/>
            <person name="Szarkandi J.G."/>
            <person name="Papp V."/>
            <person name="Albert L."/>
            <person name="Andreopoulos W."/>
            <person name="Angelini C."/>
            <person name="Antonin V."/>
            <person name="Barry K.W."/>
            <person name="Bougher N.L."/>
            <person name="Buchanan P."/>
            <person name="Buyck B."/>
            <person name="Bense V."/>
            <person name="Catcheside P."/>
            <person name="Chovatia M."/>
            <person name="Cooper J."/>
            <person name="Damon W."/>
            <person name="Desjardin D."/>
            <person name="Finy P."/>
            <person name="Geml J."/>
            <person name="Haridas S."/>
            <person name="Hughes K."/>
            <person name="Justo A."/>
            <person name="Karasinski D."/>
            <person name="Kautmanova I."/>
            <person name="Kiss B."/>
            <person name="Kocsube S."/>
            <person name="Kotiranta H."/>
            <person name="LaButti K.M."/>
            <person name="Lechner B.E."/>
            <person name="Liimatainen K."/>
            <person name="Lipzen A."/>
            <person name="Lukacs Z."/>
            <person name="Mihaltcheva S."/>
            <person name="Morgado L.N."/>
            <person name="Niskanen T."/>
            <person name="Noordeloos M.E."/>
            <person name="Ohm R.A."/>
            <person name="Ortiz-Santana B."/>
            <person name="Ovrebo C."/>
            <person name="Racz N."/>
            <person name="Riley R."/>
            <person name="Savchenko A."/>
            <person name="Shiryaev A."/>
            <person name="Soop K."/>
            <person name="Spirin V."/>
            <person name="Szebenyi C."/>
            <person name="Tomsovsky M."/>
            <person name="Tulloss R.E."/>
            <person name="Uehling J."/>
            <person name="Grigoriev I.V."/>
            <person name="Vagvolgyi C."/>
            <person name="Papp T."/>
            <person name="Martin F.M."/>
            <person name="Miettinen O."/>
            <person name="Hibbett D.S."/>
            <person name="Nagy L.G."/>
        </authorList>
    </citation>
    <scope>NUCLEOTIDE SEQUENCE [LARGE SCALE GENOMIC DNA]</scope>
    <source>
        <strain evidence="1 2">NL-1719</strain>
    </source>
</reference>